<name>A0ACB8W6A8_9TELE</name>
<dbReference type="EMBL" id="CM041544">
    <property type="protein sequence ID" value="KAI3363261.1"/>
    <property type="molecule type" value="Genomic_DNA"/>
</dbReference>
<gene>
    <name evidence="1" type="ORF">L3Q82_011886</name>
</gene>
<evidence type="ECO:0000313" key="2">
    <source>
        <dbReference type="Proteomes" id="UP000831701"/>
    </source>
</evidence>
<accession>A0ACB8W6A8</accession>
<evidence type="ECO:0000313" key="1">
    <source>
        <dbReference type="EMBL" id="KAI3363261.1"/>
    </source>
</evidence>
<reference evidence="1" key="1">
    <citation type="submission" date="2022-04" db="EMBL/GenBank/DDBJ databases">
        <title>Jade perch genome.</title>
        <authorList>
            <person name="Chao B."/>
        </authorList>
    </citation>
    <scope>NUCLEOTIDE SEQUENCE</scope>
    <source>
        <strain evidence="1">CB-2022</strain>
    </source>
</reference>
<sequence>MGCNNTVPFSPAKVVESPPSADERTPAGCPVCACVLWQTYKPGSSTPWLSKQDWAVRCEEEEEEEAGLFSSFPHHFRITCWVRALLCSCCDRLVTPCKWLYSTGNRCVCAIRTRAALLLPSFASAQYQSSENMYTAVIPGHMEPIPLSSAALSHRRASGALALRLHLQKGLKMFRAGKVIAKLRLFAPGLYLLLSLTVMKPAFKERGAGSEASQISMKPAKWLSSPRWMGHRSCKALLEHLADVTPSLEYLSLLGNEACPNQLVSPDKDEDDYQRYRYFVLHKLPHLKFLDTRKVTKKEVMEAQERGAFMKVVKPKSEGCKLSSLINPSGLFFLATNASFGKGPWAVLLITKVEQQALLRLPNEAGCESRPLPYTPLPQGSRDAKSHKGDVQGAGDSPRVSWGKERRGAGERKREGDRDKGYSPSVATSTMASTQRATDSSETINSDGQLRKLGLTAGGGRKRGATTSSPRTTQNVILPLAA</sequence>
<proteinExistence type="predicted"/>
<comment type="caution">
    <text evidence="1">The sequence shown here is derived from an EMBL/GenBank/DDBJ whole genome shotgun (WGS) entry which is preliminary data.</text>
</comment>
<dbReference type="Proteomes" id="UP000831701">
    <property type="component" value="Chromosome 14"/>
</dbReference>
<keyword evidence="2" id="KW-1185">Reference proteome</keyword>
<feature type="non-terminal residue" evidence="1">
    <location>
        <position position="482"/>
    </location>
</feature>
<protein>
    <submittedName>
        <fullName evidence="1">Uncharacterized protein</fullName>
    </submittedName>
</protein>
<organism evidence="1 2">
    <name type="scientific">Scortum barcoo</name>
    <name type="common">barcoo grunter</name>
    <dbReference type="NCBI Taxonomy" id="214431"/>
    <lineage>
        <taxon>Eukaryota</taxon>
        <taxon>Metazoa</taxon>
        <taxon>Chordata</taxon>
        <taxon>Craniata</taxon>
        <taxon>Vertebrata</taxon>
        <taxon>Euteleostomi</taxon>
        <taxon>Actinopterygii</taxon>
        <taxon>Neopterygii</taxon>
        <taxon>Teleostei</taxon>
        <taxon>Neoteleostei</taxon>
        <taxon>Acanthomorphata</taxon>
        <taxon>Eupercaria</taxon>
        <taxon>Centrarchiformes</taxon>
        <taxon>Terapontoidei</taxon>
        <taxon>Terapontidae</taxon>
        <taxon>Scortum</taxon>
    </lineage>
</organism>